<dbReference type="GO" id="GO:0005768">
    <property type="term" value="C:endosome"/>
    <property type="evidence" value="ECO:0007669"/>
    <property type="project" value="UniProtKB-SubCell"/>
</dbReference>
<feature type="region of interest" description="Disordered" evidence="8">
    <location>
        <begin position="1"/>
        <end position="62"/>
    </location>
</feature>
<evidence type="ECO:0000256" key="5">
    <source>
        <dbReference type="ARBA" id="ARBA00022448"/>
    </source>
</evidence>
<evidence type="ECO:0000256" key="2">
    <source>
        <dbReference type="ARBA" id="ARBA00004177"/>
    </source>
</evidence>
<keyword evidence="5" id="KW-0813">Transport</keyword>
<keyword evidence="6" id="KW-0967">Endosome</keyword>
<evidence type="ECO:0000313" key="11">
    <source>
        <dbReference type="Proteomes" id="UP000307173"/>
    </source>
</evidence>
<sequence length="204" mass="23093">MNDDSDRPSDHVDEEEYPVNMNNQEIMLPTMTKLQIEGPSIPNNNETSSFDSDSEEEYDATNSSLTKFGNLRETPEMEKPSLVPNKLKFDSIDFLLSGLESAMNSLEFDKALVIQSQVAGNLNSTSSDIQKSIESLQTELQLQIERYSTLKTILLPQIDANIKKSAKRIDKITLYLKSKYPVEYSKGRSKILENLTEDEEGLFL</sequence>
<evidence type="ECO:0000256" key="3">
    <source>
        <dbReference type="ARBA" id="ARBA00005913"/>
    </source>
</evidence>
<name>A0A4T0X2X4_9ASCO</name>
<evidence type="ECO:0000259" key="9">
    <source>
        <dbReference type="Pfam" id="PF10241"/>
    </source>
</evidence>
<dbReference type="GO" id="GO:0032880">
    <property type="term" value="P:regulation of protein localization"/>
    <property type="evidence" value="ECO:0007669"/>
    <property type="project" value="TreeGrafter"/>
</dbReference>
<proteinExistence type="inferred from homology"/>
<dbReference type="EMBL" id="SELW01000280">
    <property type="protein sequence ID" value="TID29639.1"/>
    <property type="molecule type" value="Genomic_DNA"/>
</dbReference>
<dbReference type="InterPro" id="IPR051390">
    <property type="entry name" value="BLOC-1_subunit_KXD1"/>
</dbReference>
<dbReference type="GO" id="GO:0031083">
    <property type="term" value="C:BLOC-1 complex"/>
    <property type="evidence" value="ECO:0007669"/>
    <property type="project" value="TreeGrafter"/>
</dbReference>
<gene>
    <name evidence="10" type="ORF">CANINC_001758</name>
</gene>
<evidence type="ECO:0000256" key="6">
    <source>
        <dbReference type="ARBA" id="ARBA00022753"/>
    </source>
</evidence>
<dbReference type="PANTHER" id="PTHR37787">
    <property type="entry name" value="BIOGENESIS OF LYSOSOME-RELATED ORGANELLES COMPLEX 1 SUBUNIT KXD1"/>
    <property type="match status" value="1"/>
</dbReference>
<comment type="function">
    <text evidence="1">Component of the biogenesis of lysosome-related organelles complex-1 (BLOC-1) involved in endosomal cargo sorting.</text>
</comment>
<comment type="caution">
    <text evidence="10">The sequence shown here is derived from an EMBL/GenBank/DDBJ whole genome shotgun (WGS) entry which is preliminary data.</text>
</comment>
<dbReference type="AlphaFoldDB" id="A0A4T0X2X4"/>
<dbReference type="OrthoDB" id="4089816at2759"/>
<comment type="subcellular location">
    <subcellularLocation>
        <location evidence="2">Endosome</location>
    </subcellularLocation>
</comment>
<organism evidence="10 11">
    <name type="scientific">Pichia inconspicua</name>
    <dbReference type="NCBI Taxonomy" id="52247"/>
    <lineage>
        <taxon>Eukaryota</taxon>
        <taxon>Fungi</taxon>
        <taxon>Dikarya</taxon>
        <taxon>Ascomycota</taxon>
        <taxon>Saccharomycotina</taxon>
        <taxon>Pichiomycetes</taxon>
        <taxon>Pichiales</taxon>
        <taxon>Pichiaceae</taxon>
        <taxon>Pichia</taxon>
    </lineage>
</organism>
<reference evidence="10 11" key="1">
    <citation type="journal article" date="2019" name="Front. Genet.">
        <title>Whole-Genome Sequencing of the Opportunistic Yeast Pathogen Candida inconspicua Uncovers Its Hybrid Origin.</title>
        <authorList>
            <person name="Mixao V."/>
            <person name="Hansen A.P."/>
            <person name="Saus E."/>
            <person name="Boekhout T."/>
            <person name="Lass-Florl C."/>
            <person name="Gabaldon T."/>
        </authorList>
    </citation>
    <scope>NUCLEOTIDE SEQUENCE [LARGE SCALE GENOMIC DNA]</scope>
    <source>
        <strain evidence="10 11">CBS 180</strain>
    </source>
</reference>
<evidence type="ECO:0000256" key="4">
    <source>
        <dbReference type="ARBA" id="ARBA00016207"/>
    </source>
</evidence>
<evidence type="ECO:0000256" key="1">
    <source>
        <dbReference type="ARBA" id="ARBA00002069"/>
    </source>
</evidence>
<evidence type="ECO:0000256" key="8">
    <source>
        <dbReference type="SAM" id="MobiDB-lite"/>
    </source>
</evidence>
<comment type="similarity">
    <text evidence="3">Belongs to the KXD1 family.</text>
</comment>
<protein>
    <recommendedName>
        <fullName evidence="4">Biogenesis of lysosome-related organelles complex 1 subunit KXD1</fullName>
    </recommendedName>
    <alternativeName>
        <fullName evidence="7">KxDL homolog</fullName>
    </alternativeName>
</protein>
<evidence type="ECO:0000256" key="7">
    <source>
        <dbReference type="ARBA" id="ARBA00029808"/>
    </source>
</evidence>
<accession>A0A4T0X2X4</accession>
<feature type="compositionally biased region" description="Basic and acidic residues" evidence="8">
    <location>
        <begin position="1"/>
        <end position="11"/>
    </location>
</feature>
<dbReference type="Proteomes" id="UP000307173">
    <property type="component" value="Unassembled WGS sequence"/>
</dbReference>
<dbReference type="Pfam" id="PF10241">
    <property type="entry name" value="KxDL"/>
    <property type="match status" value="1"/>
</dbReference>
<dbReference type="PANTHER" id="PTHR37787:SF1">
    <property type="entry name" value="BIOGENESIS OF LYSOSOME-RELATED ORGANELLES COMPLEX 1 SUBUNIT KXD1"/>
    <property type="match status" value="1"/>
</dbReference>
<feature type="domain" description="KxDL" evidence="9">
    <location>
        <begin position="99"/>
        <end position="184"/>
    </location>
</feature>
<dbReference type="InterPro" id="IPR019371">
    <property type="entry name" value="KxDL_dom"/>
</dbReference>
<dbReference type="GO" id="GO:0007032">
    <property type="term" value="P:endosome organization"/>
    <property type="evidence" value="ECO:0007669"/>
    <property type="project" value="TreeGrafter"/>
</dbReference>
<keyword evidence="11" id="KW-1185">Reference proteome</keyword>
<evidence type="ECO:0000313" key="10">
    <source>
        <dbReference type="EMBL" id="TID29639.1"/>
    </source>
</evidence>